<dbReference type="AlphaFoldDB" id="A0AAD7DFB2"/>
<protein>
    <recommendedName>
        <fullName evidence="3">BTB domain-containing protein</fullName>
    </recommendedName>
</protein>
<accession>A0AAD7DFB2</accession>
<reference evidence="1" key="1">
    <citation type="submission" date="2023-03" db="EMBL/GenBank/DDBJ databases">
        <title>Massive genome expansion in bonnet fungi (Mycena s.s.) driven by repeated elements and novel gene families across ecological guilds.</title>
        <authorList>
            <consortium name="Lawrence Berkeley National Laboratory"/>
            <person name="Harder C.B."/>
            <person name="Miyauchi S."/>
            <person name="Viragh M."/>
            <person name="Kuo A."/>
            <person name="Thoen E."/>
            <person name="Andreopoulos B."/>
            <person name="Lu D."/>
            <person name="Skrede I."/>
            <person name="Drula E."/>
            <person name="Henrissat B."/>
            <person name="Morin E."/>
            <person name="Kohler A."/>
            <person name="Barry K."/>
            <person name="LaButti K."/>
            <person name="Morin E."/>
            <person name="Salamov A."/>
            <person name="Lipzen A."/>
            <person name="Mereny Z."/>
            <person name="Hegedus B."/>
            <person name="Baldrian P."/>
            <person name="Stursova M."/>
            <person name="Weitz H."/>
            <person name="Taylor A."/>
            <person name="Grigoriev I.V."/>
            <person name="Nagy L.G."/>
            <person name="Martin F."/>
            <person name="Kauserud H."/>
        </authorList>
    </citation>
    <scope>NUCLEOTIDE SEQUENCE</scope>
    <source>
        <strain evidence="1">CBHHK067</strain>
    </source>
</reference>
<gene>
    <name evidence="1" type="ORF">B0H17DRAFT_602129</name>
</gene>
<proteinExistence type="predicted"/>
<comment type="caution">
    <text evidence="1">The sequence shown here is derived from an EMBL/GenBank/DDBJ whole genome shotgun (WGS) entry which is preliminary data.</text>
</comment>
<dbReference type="EMBL" id="JARKIE010000069">
    <property type="protein sequence ID" value="KAJ7689796.1"/>
    <property type="molecule type" value="Genomic_DNA"/>
</dbReference>
<evidence type="ECO:0000313" key="1">
    <source>
        <dbReference type="EMBL" id="KAJ7689796.1"/>
    </source>
</evidence>
<name>A0AAD7DFB2_MYCRO</name>
<evidence type="ECO:0000313" key="2">
    <source>
        <dbReference type="Proteomes" id="UP001221757"/>
    </source>
</evidence>
<dbReference type="Gene3D" id="3.30.710.10">
    <property type="entry name" value="Potassium Channel Kv1.1, Chain A"/>
    <property type="match status" value="1"/>
</dbReference>
<keyword evidence="2" id="KW-1185">Reference proteome</keyword>
<organism evidence="1 2">
    <name type="scientific">Mycena rosella</name>
    <name type="common">Pink bonnet</name>
    <name type="synonym">Agaricus rosellus</name>
    <dbReference type="NCBI Taxonomy" id="1033263"/>
    <lineage>
        <taxon>Eukaryota</taxon>
        <taxon>Fungi</taxon>
        <taxon>Dikarya</taxon>
        <taxon>Basidiomycota</taxon>
        <taxon>Agaricomycotina</taxon>
        <taxon>Agaricomycetes</taxon>
        <taxon>Agaricomycetidae</taxon>
        <taxon>Agaricales</taxon>
        <taxon>Marasmiineae</taxon>
        <taxon>Mycenaceae</taxon>
        <taxon>Mycena</taxon>
    </lineage>
</organism>
<dbReference type="Proteomes" id="UP001221757">
    <property type="component" value="Unassembled WGS sequence"/>
</dbReference>
<evidence type="ECO:0008006" key="3">
    <source>
        <dbReference type="Google" id="ProtNLM"/>
    </source>
</evidence>
<sequence length="163" mass="18227">MDVDNTPTRVEELWFSDGSLVVQADQSLFRIYSGILAAHSAVFKDMLAFPQPPDAETIEGCPVVRLPDSSRDVTAFFKAIFDSSFFESYPSDTDFNTTISILRLSHKYTVEYLQRRALGHLSPLYPTTFAAYCQHTSASGFEELNLDEHHVAAIQIAQEVNAT</sequence>
<dbReference type="InterPro" id="IPR011333">
    <property type="entry name" value="SKP1/BTB/POZ_sf"/>
</dbReference>